<dbReference type="Proteomes" id="UP000299102">
    <property type="component" value="Unassembled WGS sequence"/>
</dbReference>
<name>A0A4C1T5F7_EUMVA</name>
<accession>A0A4C1T5F7</accession>
<proteinExistence type="predicted"/>
<reference evidence="2 3" key="1">
    <citation type="journal article" date="2019" name="Commun. Biol.">
        <title>The bagworm genome reveals a unique fibroin gene that provides high tensile strength.</title>
        <authorList>
            <person name="Kono N."/>
            <person name="Nakamura H."/>
            <person name="Ohtoshi R."/>
            <person name="Tomita M."/>
            <person name="Numata K."/>
            <person name="Arakawa K."/>
        </authorList>
    </citation>
    <scope>NUCLEOTIDE SEQUENCE [LARGE SCALE GENOMIC DNA]</scope>
</reference>
<evidence type="ECO:0000313" key="2">
    <source>
        <dbReference type="EMBL" id="GBP09364.1"/>
    </source>
</evidence>
<sequence>MTRSGHDGLTWSSSIAPMARALRILIQVKLAIARGSVRVDVNEFLPPCISPHHENKNAVPFYILILIPLPMSISFILDPSLGHAFNLGLNASFYSDPDPGV</sequence>
<protein>
    <submittedName>
        <fullName evidence="2">Uncharacterized protein</fullName>
    </submittedName>
</protein>
<dbReference type="AlphaFoldDB" id="A0A4C1T5F7"/>
<organism evidence="2 3">
    <name type="scientific">Eumeta variegata</name>
    <name type="common">Bagworm moth</name>
    <name type="synonym">Eumeta japonica</name>
    <dbReference type="NCBI Taxonomy" id="151549"/>
    <lineage>
        <taxon>Eukaryota</taxon>
        <taxon>Metazoa</taxon>
        <taxon>Ecdysozoa</taxon>
        <taxon>Arthropoda</taxon>
        <taxon>Hexapoda</taxon>
        <taxon>Insecta</taxon>
        <taxon>Pterygota</taxon>
        <taxon>Neoptera</taxon>
        <taxon>Endopterygota</taxon>
        <taxon>Lepidoptera</taxon>
        <taxon>Glossata</taxon>
        <taxon>Ditrysia</taxon>
        <taxon>Tineoidea</taxon>
        <taxon>Psychidae</taxon>
        <taxon>Oiketicinae</taxon>
        <taxon>Eumeta</taxon>
    </lineage>
</organism>
<evidence type="ECO:0000313" key="3">
    <source>
        <dbReference type="Proteomes" id="UP000299102"/>
    </source>
</evidence>
<gene>
    <name evidence="2" type="ORF">EVAR_5789_1</name>
</gene>
<dbReference type="EMBL" id="BGZK01000035">
    <property type="protein sequence ID" value="GBP09364.1"/>
    <property type="molecule type" value="Genomic_DNA"/>
</dbReference>
<keyword evidence="1" id="KW-1133">Transmembrane helix</keyword>
<evidence type="ECO:0000256" key="1">
    <source>
        <dbReference type="SAM" id="Phobius"/>
    </source>
</evidence>
<comment type="caution">
    <text evidence="2">The sequence shown here is derived from an EMBL/GenBank/DDBJ whole genome shotgun (WGS) entry which is preliminary data.</text>
</comment>
<keyword evidence="1" id="KW-0812">Transmembrane</keyword>
<keyword evidence="1" id="KW-0472">Membrane</keyword>
<feature type="transmembrane region" description="Helical" evidence="1">
    <location>
        <begin position="59"/>
        <end position="77"/>
    </location>
</feature>
<keyword evidence="3" id="KW-1185">Reference proteome</keyword>